<protein>
    <submittedName>
        <fullName evidence="2">Uncharacterized protein</fullName>
    </submittedName>
</protein>
<sequence length="367" mass="41668">MKLPVFVSYEYLDACDEVPPELTQKLLVLELHRILVFPERFVFGTFQTSPYLPRPYLSVFREYLLHPATRAWLHAVICTAEGRTVAERMVSEGTPLHIDDFHGIYTPVEMNPGKHLAHLRLSTTLTPKNLDVIWNTYKPAPSDVPPPPRHSPATTILLDRRERSGAQQPHSLLLFPEYEKPLRRHDLDRLHAAIGTQFSPKELVNKENRDREIARAHYTGYTRSVKKREGYEDGLIALIGVLQHLKAVPNVAAWLRDGGLMEAAGAKPDAAAWFDRPAVFDVWRKRGYAVVAELGLALEPGIVNDKEHMVKIARDALDLLESKPPPSLQPKKRGDKAVSRNKARKRQKERDQAIDMLRTLTGNTFLN</sequence>
<dbReference type="EMBL" id="JARKIE010000222">
    <property type="protein sequence ID" value="KAJ7664717.1"/>
    <property type="molecule type" value="Genomic_DNA"/>
</dbReference>
<evidence type="ECO:0000313" key="2">
    <source>
        <dbReference type="EMBL" id="KAJ7664717.1"/>
    </source>
</evidence>
<dbReference type="InterPro" id="IPR023214">
    <property type="entry name" value="HAD_sf"/>
</dbReference>
<dbReference type="Gene3D" id="3.40.50.1000">
    <property type="entry name" value="HAD superfamily/HAD-like"/>
    <property type="match status" value="1"/>
</dbReference>
<comment type="caution">
    <text evidence="2">The sequence shown here is derived from an EMBL/GenBank/DDBJ whole genome shotgun (WGS) entry which is preliminary data.</text>
</comment>
<evidence type="ECO:0000256" key="1">
    <source>
        <dbReference type="SAM" id="MobiDB-lite"/>
    </source>
</evidence>
<feature type="compositionally biased region" description="Basic residues" evidence="1">
    <location>
        <begin position="330"/>
        <end position="347"/>
    </location>
</feature>
<reference evidence="2" key="1">
    <citation type="submission" date="2023-03" db="EMBL/GenBank/DDBJ databases">
        <title>Massive genome expansion in bonnet fungi (Mycena s.s.) driven by repeated elements and novel gene families across ecological guilds.</title>
        <authorList>
            <consortium name="Lawrence Berkeley National Laboratory"/>
            <person name="Harder C.B."/>
            <person name="Miyauchi S."/>
            <person name="Viragh M."/>
            <person name="Kuo A."/>
            <person name="Thoen E."/>
            <person name="Andreopoulos B."/>
            <person name="Lu D."/>
            <person name="Skrede I."/>
            <person name="Drula E."/>
            <person name="Henrissat B."/>
            <person name="Morin E."/>
            <person name="Kohler A."/>
            <person name="Barry K."/>
            <person name="LaButti K."/>
            <person name="Morin E."/>
            <person name="Salamov A."/>
            <person name="Lipzen A."/>
            <person name="Mereny Z."/>
            <person name="Hegedus B."/>
            <person name="Baldrian P."/>
            <person name="Stursova M."/>
            <person name="Weitz H."/>
            <person name="Taylor A."/>
            <person name="Grigoriev I.V."/>
            <person name="Nagy L.G."/>
            <person name="Martin F."/>
            <person name="Kauserud H."/>
        </authorList>
    </citation>
    <scope>NUCLEOTIDE SEQUENCE</scope>
    <source>
        <strain evidence="2">CBHHK067</strain>
    </source>
</reference>
<proteinExistence type="predicted"/>
<feature type="region of interest" description="Disordered" evidence="1">
    <location>
        <begin position="321"/>
        <end position="352"/>
    </location>
</feature>
<dbReference type="AlphaFoldDB" id="A0AAD7CUK1"/>
<dbReference type="Proteomes" id="UP001221757">
    <property type="component" value="Unassembled WGS sequence"/>
</dbReference>
<gene>
    <name evidence="2" type="ORF">B0H17DRAFT_1336696</name>
</gene>
<keyword evidence="3" id="KW-1185">Reference proteome</keyword>
<name>A0AAD7CUK1_MYCRO</name>
<evidence type="ECO:0000313" key="3">
    <source>
        <dbReference type="Proteomes" id="UP001221757"/>
    </source>
</evidence>
<accession>A0AAD7CUK1</accession>
<organism evidence="2 3">
    <name type="scientific">Mycena rosella</name>
    <name type="common">Pink bonnet</name>
    <name type="synonym">Agaricus rosellus</name>
    <dbReference type="NCBI Taxonomy" id="1033263"/>
    <lineage>
        <taxon>Eukaryota</taxon>
        <taxon>Fungi</taxon>
        <taxon>Dikarya</taxon>
        <taxon>Basidiomycota</taxon>
        <taxon>Agaricomycotina</taxon>
        <taxon>Agaricomycetes</taxon>
        <taxon>Agaricomycetidae</taxon>
        <taxon>Agaricales</taxon>
        <taxon>Marasmiineae</taxon>
        <taxon>Mycenaceae</taxon>
        <taxon>Mycena</taxon>
    </lineage>
</organism>